<dbReference type="Pfam" id="PF05258">
    <property type="entry name" value="DciA"/>
    <property type="match status" value="1"/>
</dbReference>
<dbReference type="InterPro" id="IPR007922">
    <property type="entry name" value="DciA-like"/>
</dbReference>
<proteinExistence type="predicted"/>
<dbReference type="Proteomes" id="UP000217944">
    <property type="component" value="Unassembled WGS sequence"/>
</dbReference>
<evidence type="ECO:0008006" key="3">
    <source>
        <dbReference type="Google" id="ProtNLM"/>
    </source>
</evidence>
<organism evidence="1 2">
    <name type="scientific">Lebetimonas natsushimae</name>
    <dbReference type="NCBI Taxonomy" id="1936991"/>
    <lineage>
        <taxon>Bacteria</taxon>
        <taxon>Pseudomonadati</taxon>
        <taxon>Campylobacterota</taxon>
        <taxon>Epsilonproteobacteria</taxon>
        <taxon>Nautiliales</taxon>
        <taxon>Nautiliaceae</taxon>
        <taxon>Lebetimonas</taxon>
    </lineage>
</organism>
<comment type="caution">
    <text evidence="1">The sequence shown here is derived from an EMBL/GenBank/DDBJ whole genome shotgun (WGS) entry which is preliminary data.</text>
</comment>
<dbReference type="AlphaFoldDB" id="A0A292YBV9"/>
<gene>
    <name evidence="1" type="ORF">LNAT_P0873</name>
</gene>
<name>A0A292YBV9_9BACT</name>
<dbReference type="OrthoDB" id="5373157at2"/>
<evidence type="ECO:0000313" key="2">
    <source>
        <dbReference type="Proteomes" id="UP000217944"/>
    </source>
</evidence>
<reference evidence="1 2" key="1">
    <citation type="journal article" date="2017" name="Syst. Appl. Microbiol.">
        <title>Lebetimonas natsushimae sp. nov., a novel strictly anaerobic, moderately thermophilic chemoautotroph isolated from a deep-sea hydrothermal vent polychaete nest in the Mid-Okinawa Trough.</title>
        <authorList>
            <person name="Nagata R."/>
            <person name="Takaki Y."/>
            <person name="Tame A."/>
            <person name="Nunoura T."/>
            <person name="Muto H."/>
            <person name="Mino S."/>
            <person name="Sawayama S."/>
            <person name="Takai K."/>
            <person name="Nakagawa S."/>
        </authorList>
    </citation>
    <scope>NUCLEOTIDE SEQUENCE [LARGE SCALE GENOMIC DNA]</scope>
    <source>
        <strain evidence="1 2">HS1857</strain>
    </source>
</reference>
<accession>A0A292YBV9</accession>
<evidence type="ECO:0000313" key="1">
    <source>
        <dbReference type="EMBL" id="GAX87577.1"/>
    </source>
</evidence>
<keyword evidence="2" id="KW-1185">Reference proteome</keyword>
<dbReference type="RefSeq" id="WP_143471328.1">
    <property type="nucleotide sequence ID" value="NZ_BDME01000001.1"/>
</dbReference>
<dbReference type="EMBL" id="BDME01000001">
    <property type="protein sequence ID" value="GAX87577.1"/>
    <property type="molecule type" value="Genomic_DNA"/>
</dbReference>
<protein>
    <recommendedName>
        <fullName evidence="3">DUF721 domain-containing protein</fullName>
    </recommendedName>
</protein>
<sequence>MKTAQEILNHILNPYNNKLQEKRCLKKIIALMPRKYNKYITSCLLKGDILYINVSHPALRQEIFYNKNIIFSIIKSFHSANQCLNINPKKIVTMYKYKKIPKPPKETKFFLKEAGDFEIKAKKKDLKKKFEEIKNLINSKSF</sequence>